<dbReference type="PATRIC" id="fig|595434.4.peg.5885"/>
<dbReference type="Proteomes" id="UP000036367">
    <property type="component" value="Unassembled WGS sequence"/>
</dbReference>
<comment type="caution">
    <text evidence="1">The sequence shown here is derived from an EMBL/GenBank/DDBJ whole genome shotgun (WGS) entry which is preliminary data.</text>
</comment>
<dbReference type="EMBL" id="LECT01000050">
    <property type="protein sequence ID" value="KLU01694.1"/>
    <property type="molecule type" value="Genomic_DNA"/>
</dbReference>
<dbReference type="AlphaFoldDB" id="A0A0J1E8B7"/>
<gene>
    <name evidence="1" type="ORF">RISK_006193</name>
</gene>
<reference evidence="1" key="1">
    <citation type="submission" date="2015-05" db="EMBL/GenBank/DDBJ databases">
        <title>Permanent draft genome of Rhodopirellula islandicus K833.</title>
        <authorList>
            <person name="Kizina J."/>
            <person name="Richter M."/>
            <person name="Glockner F.O."/>
            <person name="Harder J."/>
        </authorList>
    </citation>
    <scope>NUCLEOTIDE SEQUENCE [LARGE SCALE GENOMIC DNA]</scope>
    <source>
        <strain evidence="1">K833</strain>
    </source>
</reference>
<protein>
    <submittedName>
        <fullName evidence="1">Uncharacterized protein</fullName>
    </submittedName>
</protein>
<name>A0A0J1E8B7_RHOIS</name>
<sequence>MVAGVWVSPRMGPSWELGASLAHASGCDGWSWPTLVQQQLMSETFPPG</sequence>
<evidence type="ECO:0000313" key="1">
    <source>
        <dbReference type="EMBL" id="KLU01694.1"/>
    </source>
</evidence>
<proteinExistence type="predicted"/>
<keyword evidence="2" id="KW-1185">Reference proteome</keyword>
<accession>A0A0J1E8B7</accession>
<organism evidence="1 2">
    <name type="scientific">Rhodopirellula islandica</name>
    <dbReference type="NCBI Taxonomy" id="595434"/>
    <lineage>
        <taxon>Bacteria</taxon>
        <taxon>Pseudomonadati</taxon>
        <taxon>Planctomycetota</taxon>
        <taxon>Planctomycetia</taxon>
        <taxon>Pirellulales</taxon>
        <taxon>Pirellulaceae</taxon>
        <taxon>Rhodopirellula</taxon>
    </lineage>
</organism>
<evidence type="ECO:0000313" key="2">
    <source>
        <dbReference type="Proteomes" id="UP000036367"/>
    </source>
</evidence>